<dbReference type="PROSITE" id="PS51678">
    <property type="entry name" value="SAM_MT_PRMT"/>
    <property type="match status" value="1"/>
</dbReference>
<evidence type="ECO:0000256" key="8">
    <source>
        <dbReference type="ARBA" id="ARBA00022853"/>
    </source>
</evidence>
<dbReference type="GO" id="GO:0005737">
    <property type="term" value="C:cytoplasm"/>
    <property type="evidence" value="ECO:0007669"/>
    <property type="project" value="UniProtKB-SubCell"/>
</dbReference>
<evidence type="ECO:0000256" key="9">
    <source>
        <dbReference type="ARBA" id="ARBA00023015"/>
    </source>
</evidence>
<dbReference type="OrthoDB" id="7848332at2759"/>
<comment type="subcellular location">
    <subcellularLocation>
        <location evidence="2">Cytoplasm</location>
    </subcellularLocation>
    <subcellularLocation>
        <location evidence="1">Nucleus</location>
    </subcellularLocation>
</comment>
<keyword evidence="8" id="KW-0156">Chromatin regulator</keyword>
<evidence type="ECO:0000256" key="12">
    <source>
        <dbReference type="ARBA" id="ARBA00049086"/>
    </source>
</evidence>
<keyword evidence="5 13" id="KW-0489">Methyltransferase</keyword>
<evidence type="ECO:0000256" key="13">
    <source>
        <dbReference type="PROSITE-ProRule" id="PRU01015"/>
    </source>
</evidence>
<comment type="caution">
    <text evidence="15">The sequence shown here is derived from an EMBL/GenBank/DDBJ whole genome shotgun (WGS) entry which is preliminary data.</text>
</comment>
<evidence type="ECO:0000256" key="7">
    <source>
        <dbReference type="ARBA" id="ARBA00022691"/>
    </source>
</evidence>
<dbReference type="AlphaFoldDB" id="A0A9W8DJD0"/>
<evidence type="ECO:0000256" key="5">
    <source>
        <dbReference type="ARBA" id="ARBA00022603"/>
    </source>
</evidence>
<dbReference type="GO" id="GO:0032259">
    <property type="term" value="P:methylation"/>
    <property type="evidence" value="ECO:0007669"/>
    <property type="project" value="UniProtKB-KW"/>
</dbReference>
<keyword evidence="9" id="KW-0805">Transcription regulation</keyword>
<dbReference type="Gene3D" id="3.40.50.150">
    <property type="entry name" value="Vaccinia Virus protein VP39"/>
    <property type="match status" value="1"/>
</dbReference>
<evidence type="ECO:0000313" key="15">
    <source>
        <dbReference type="EMBL" id="KAJ1910439.1"/>
    </source>
</evidence>
<dbReference type="GO" id="GO:0035242">
    <property type="term" value="F:protein-arginine omega-N asymmetric methyltransferase activity"/>
    <property type="evidence" value="ECO:0007669"/>
    <property type="project" value="UniProtKB-EC"/>
</dbReference>
<dbReference type="Gene3D" id="2.70.160.11">
    <property type="entry name" value="Hnrnp arginine n-methyltransferase1"/>
    <property type="match status" value="1"/>
</dbReference>
<dbReference type="Proteomes" id="UP001150538">
    <property type="component" value="Unassembled WGS sequence"/>
</dbReference>
<evidence type="ECO:0000256" key="4">
    <source>
        <dbReference type="ARBA" id="ARBA00022490"/>
    </source>
</evidence>
<dbReference type="CDD" id="cd02440">
    <property type="entry name" value="AdoMet_MTases"/>
    <property type="match status" value="1"/>
</dbReference>
<keyword evidence="7 13" id="KW-0949">S-adenosyl-L-methionine</keyword>
<sequence>MGTDTIDNSNVNDARDEMSHRDPGYFQYYGQLQHQQNMLQDYIRTSAYYTAITQNATNLFNDSIVMDVGAGSGILTYFAKQAGASKVYAVEASKVAERIRMLIKATKKTLEESQSRTSVIDEGAAINQGSISYGRDYNNQSVNGYLANGIQVIESKVEEIRPESIDKVDIIVSEPIGVLLVHERMLESYIYARDKFLKPGGVMFPSSGSIRLVPISDSSLWSETMTKVRFWEQRQFYGVDLRPFMPCAYDEFFSAPVVGCFSPRTILADPNQGAGGFTIDFNTVTMDELKSFTIVVDWNIKYTSIMHGIGGWFDISFTPPKSSNYSNGDYETTSQATKVTLSTSPNDPATHWQQVRLLFPTPLAVNAGQRLKGFIEFNVNDHRSYDIVAHLAVVLPNEKVESLGDIATIENSRRVSGKWYLHEQIYNYSYTGETTTDFKPEMYSMYQSQQQTLEDASKVGSMDILGIAAAASVGVGTIGVNSNLDSLLSVTNSFSGSPTNDYPEENQ</sequence>
<dbReference type="PANTHER" id="PTHR11006:SF10">
    <property type="entry name" value="HISTONE-ARGININE METHYLTRANSFERASE CARMER-RELATED"/>
    <property type="match status" value="1"/>
</dbReference>
<organism evidence="15 16">
    <name type="scientific">Mycoemilia scoparia</name>
    <dbReference type="NCBI Taxonomy" id="417184"/>
    <lineage>
        <taxon>Eukaryota</taxon>
        <taxon>Fungi</taxon>
        <taxon>Fungi incertae sedis</taxon>
        <taxon>Zoopagomycota</taxon>
        <taxon>Kickxellomycotina</taxon>
        <taxon>Kickxellomycetes</taxon>
        <taxon>Kickxellales</taxon>
        <taxon>Kickxellaceae</taxon>
        <taxon>Mycoemilia</taxon>
    </lineage>
</organism>
<name>A0A9W8DJD0_9FUNG</name>
<dbReference type="EMBL" id="JANBPU010000577">
    <property type="protein sequence ID" value="KAJ1910439.1"/>
    <property type="molecule type" value="Genomic_DNA"/>
</dbReference>
<keyword evidence="4" id="KW-0963">Cytoplasm</keyword>
<feature type="domain" description="Protein arginine N-methyltransferase" evidence="14">
    <location>
        <begin position="210"/>
        <end position="387"/>
    </location>
</feature>
<evidence type="ECO:0000256" key="11">
    <source>
        <dbReference type="ARBA" id="ARBA00023242"/>
    </source>
</evidence>
<dbReference type="GO" id="GO:0005634">
    <property type="term" value="C:nucleus"/>
    <property type="evidence" value="ECO:0007669"/>
    <property type="project" value="UniProtKB-SubCell"/>
</dbReference>
<dbReference type="EC" id="2.1.1.319" evidence="3"/>
<dbReference type="SUPFAM" id="SSF53335">
    <property type="entry name" value="S-adenosyl-L-methionine-dependent methyltransferases"/>
    <property type="match status" value="1"/>
</dbReference>
<comment type="catalytic activity">
    <reaction evidence="12">
        <text>L-arginyl-[protein] + 2 S-adenosyl-L-methionine = N(omega),N(omega)-dimethyl-L-arginyl-[protein] + 2 S-adenosyl-L-homocysteine + 2 H(+)</text>
        <dbReference type="Rhea" id="RHEA:48096"/>
        <dbReference type="Rhea" id="RHEA-COMP:10532"/>
        <dbReference type="Rhea" id="RHEA-COMP:11991"/>
        <dbReference type="ChEBI" id="CHEBI:15378"/>
        <dbReference type="ChEBI" id="CHEBI:29965"/>
        <dbReference type="ChEBI" id="CHEBI:57856"/>
        <dbReference type="ChEBI" id="CHEBI:59789"/>
        <dbReference type="ChEBI" id="CHEBI:61897"/>
        <dbReference type="EC" id="2.1.1.319"/>
    </reaction>
</comment>
<reference evidence="15" key="1">
    <citation type="submission" date="2022-07" db="EMBL/GenBank/DDBJ databases">
        <title>Phylogenomic reconstructions and comparative analyses of Kickxellomycotina fungi.</title>
        <authorList>
            <person name="Reynolds N.K."/>
            <person name="Stajich J.E."/>
            <person name="Barry K."/>
            <person name="Grigoriev I.V."/>
            <person name="Crous P."/>
            <person name="Smith M.E."/>
        </authorList>
    </citation>
    <scope>NUCLEOTIDE SEQUENCE</scope>
    <source>
        <strain evidence="15">NBRC 100468</strain>
    </source>
</reference>
<accession>A0A9W8DJD0</accession>
<dbReference type="InterPro" id="IPR029063">
    <property type="entry name" value="SAM-dependent_MTases_sf"/>
</dbReference>
<dbReference type="InterPro" id="IPR025799">
    <property type="entry name" value="Arg_MeTrfase"/>
</dbReference>
<evidence type="ECO:0000259" key="14">
    <source>
        <dbReference type="Pfam" id="PF22528"/>
    </source>
</evidence>
<evidence type="ECO:0000256" key="2">
    <source>
        <dbReference type="ARBA" id="ARBA00004496"/>
    </source>
</evidence>
<dbReference type="Pfam" id="PF06325">
    <property type="entry name" value="PrmA"/>
    <property type="match status" value="1"/>
</dbReference>
<dbReference type="GO" id="GO:0070611">
    <property type="term" value="F:histone H3R2 methyltransferase activity"/>
    <property type="evidence" value="ECO:0007669"/>
    <property type="project" value="TreeGrafter"/>
</dbReference>
<keyword evidence="16" id="KW-1185">Reference proteome</keyword>
<keyword evidence="6 13" id="KW-0808">Transferase</keyword>
<dbReference type="PANTHER" id="PTHR11006">
    <property type="entry name" value="PROTEIN ARGININE N-METHYLTRANSFERASE"/>
    <property type="match status" value="1"/>
</dbReference>
<dbReference type="InterPro" id="IPR055135">
    <property type="entry name" value="PRMT_dom"/>
</dbReference>
<keyword evidence="10" id="KW-0804">Transcription</keyword>
<dbReference type="Pfam" id="PF22528">
    <property type="entry name" value="PRMT_C"/>
    <property type="match status" value="1"/>
</dbReference>
<evidence type="ECO:0000313" key="16">
    <source>
        <dbReference type="Proteomes" id="UP001150538"/>
    </source>
</evidence>
<evidence type="ECO:0000256" key="1">
    <source>
        <dbReference type="ARBA" id="ARBA00004123"/>
    </source>
</evidence>
<evidence type="ECO:0000256" key="6">
    <source>
        <dbReference type="ARBA" id="ARBA00022679"/>
    </source>
</evidence>
<keyword evidence="11" id="KW-0539">Nucleus</keyword>
<gene>
    <name evidence="15" type="ORF">H4219_006210</name>
</gene>
<evidence type="ECO:0000256" key="10">
    <source>
        <dbReference type="ARBA" id="ARBA00023163"/>
    </source>
</evidence>
<proteinExistence type="predicted"/>
<evidence type="ECO:0000256" key="3">
    <source>
        <dbReference type="ARBA" id="ARBA00011925"/>
    </source>
</evidence>
<protein>
    <recommendedName>
        <fullName evidence="3">type I protein arginine methyltransferase</fullName>
        <ecNumber evidence="3">2.1.1.319</ecNumber>
    </recommendedName>
</protein>